<organism evidence="9 10">
    <name type="scientific">Mycolicibacterium holsaticum</name>
    <dbReference type="NCBI Taxonomy" id="152142"/>
    <lineage>
        <taxon>Bacteria</taxon>
        <taxon>Bacillati</taxon>
        <taxon>Actinomycetota</taxon>
        <taxon>Actinomycetes</taxon>
        <taxon>Mycobacteriales</taxon>
        <taxon>Mycobacteriaceae</taxon>
        <taxon>Mycolicibacterium</taxon>
    </lineage>
</organism>
<evidence type="ECO:0000313" key="10">
    <source>
        <dbReference type="Proteomes" id="UP000094243"/>
    </source>
</evidence>
<comment type="similarity">
    <text evidence="1">Belongs to the sigma-70 factor family. ECF subfamily.</text>
</comment>
<keyword evidence="4" id="KW-0731">Sigma factor</keyword>
<keyword evidence="5" id="KW-0238">DNA-binding</keyword>
<dbReference type="InterPro" id="IPR013324">
    <property type="entry name" value="RNA_pol_sigma_r3/r4-like"/>
</dbReference>
<dbReference type="InterPro" id="IPR013249">
    <property type="entry name" value="RNA_pol_sigma70_r4_t2"/>
</dbReference>
<evidence type="ECO:0000313" key="9">
    <source>
        <dbReference type="EMBL" id="ODQ84786.1"/>
    </source>
</evidence>
<dbReference type="InterPro" id="IPR014284">
    <property type="entry name" value="RNA_pol_sigma-70_dom"/>
</dbReference>
<feature type="domain" description="RNA polymerase sigma-70 region 2" evidence="7">
    <location>
        <begin position="12"/>
        <end position="75"/>
    </location>
</feature>
<dbReference type="GO" id="GO:0016987">
    <property type="term" value="F:sigma factor activity"/>
    <property type="evidence" value="ECO:0007669"/>
    <property type="project" value="UniProtKB-KW"/>
</dbReference>
<name>A0A1E3R4D6_9MYCO</name>
<dbReference type="InterPro" id="IPR032710">
    <property type="entry name" value="NTF2-like_dom_sf"/>
</dbReference>
<dbReference type="GO" id="GO:0006352">
    <property type="term" value="P:DNA-templated transcription initiation"/>
    <property type="evidence" value="ECO:0007669"/>
    <property type="project" value="InterPro"/>
</dbReference>
<dbReference type="GO" id="GO:0003677">
    <property type="term" value="F:DNA binding"/>
    <property type="evidence" value="ECO:0007669"/>
    <property type="project" value="UniProtKB-KW"/>
</dbReference>
<keyword evidence="6" id="KW-0804">Transcription</keyword>
<evidence type="ECO:0000256" key="6">
    <source>
        <dbReference type="ARBA" id="ARBA00023163"/>
    </source>
</evidence>
<evidence type="ECO:0000259" key="8">
    <source>
        <dbReference type="Pfam" id="PF08281"/>
    </source>
</evidence>
<dbReference type="SUPFAM" id="SSF88946">
    <property type="entry name" value="Sigma2 domain of RNA polymerase sigma factors"/>
    <property type="match status" value="1"/>
</dbReference>
<dbReference type="Gene3D" id="3.10.450.50">
    <property type="match status" value="1"/>
</dbReference>
<dbReference type="InterPro" id="IPR013325">
    <property type="entry name" value="RNA_pol_sigma_r2"/>
</dbReference>
<comment type="subunit">
    <text evidence="2">Interacts transiently with the RNA polymerase catalytic core formed by RpoA, RpoB, RpoC and RpoZ (2 alpha, 1 beta, 1 beta' and 1 omega subunit) to form the RNA polymerase holoenzyme that can initiate transcription.</text>
</comment>
<dbReference type="RefSeq" id="WP_069407891.1">
    <property type="nucleotide sequence ID" value="NZ_MIGZ01000237.1"/>
</dbReference>
<evidence type="ECO:0000259" key="7">
    <source>
        <dbReference type="Pfam" id="PF04542"/>
    </source>
</evidence>
<gene>
    <name evidence="9" type="ORF">BHQ17_25885</name>
</gene>
<feature type="domain" description="RNA polymerase sigma factor 70 region 4 type 2" evidence="8">
    <location>
        <begin position="107"/>
        <end position="159"/>
    </location>
</feature>
<dbReference type="Proteomes" id="UP000094243">
    <property type="component" value="Unassembled WGS sequence"/>
</dbReference>
<dbReference type="AlphaFoldDB" id="A0A1E3R4D6"/>
<dbReference type="Gene3D" id="1.10.1740.10">
    <property type="match status" value="1"/>
</dbReference>
<protein>
    <recommendedName>
        <fullName evidence="11">RNA polymerase subunit sigma</fullName>
    </recommendedName>
</protein>
<dbReference type="SUPFAM" id="SSF54427">
    <property type="entry name" value="NTF2-like"/>
    <property type="match status" value="1"/>
</dbReference>
<evidence type="ECO:0000256" key="4">
    <source>
        <dbReference type="ARBA" id="ARBA00023082"/>
    </source>
</evidence>
<dbReference type="SUPFAM" id="SSF88659">
    <property type="entry name" value="Sigma3 and sigma4 domains of RNA polymerase sigma factors"/>
    <property type="match status" value="1"/>
</dbReference>
<evidence type="ECO:0008006" key="11">
    <source>
        <dbReference type="Google" id="ProtNLM"/>
    </source>
</evidence>
<keyword evidence="3" id="KW-0805">Transcription regulation</keyword>
<dbReference type="NCBIfam" id="TIGR02937">
    <property type="entry name" value="sigma70-ECF"/>
    <property type="match status" value="1"/>
</dbReference>
<dbReference type="InterPro" id="IPR007627">
    <property type="entry name" value="RNA_pol_sigma70_r2"/>
</dbReference>
<proteinExistence type="inferred from homology"/>
<dbReference type="PANTHER" id="PTHR30173">
    <property type="entry name" value="SIGMA 19 FACTOR"/>
    <property type="match status" value="1"/>
</dbReference>
<dbReference type="EMBL" id="MIGZ01000237">
    <property type="protein sequence ID" value="ODQ84786.1"/>
    <property type="molecule type" value="Genomic_DNA"/>
</dbReference>
<evidence type="ECO:0000256" key="1">
    <source>
        <dbReference type="ARBA" id="ARBA00010641"/>
    </source>
</evidence>
<dbReference type="Gene3D" id="1.10.10.10">
    <property type="entry name" value="Winged helix-like DNA-binding domain superfamily/Winged helix DNA-binding domain"/>
    <property type="match status" value="1"/>
</dbReference>
<sequence>MQADELAARFEQDRAYLRAISHRMLGSLDDAEDAIQRAWLKAARSDLDEITNLTGWFSRVVSRECLDMLRTRRRRGELPLNEDWGTVDPGLAPSAEEEVIRVESVSRALLVVLDRLTPAQRVAYVLHDLFAVPFDEIAVILDRSQAAAKKLASKARRQIGPAPSRSGDVTAVADVELVQAFLNAARDGDLTTLLEVLAPDVVRRAEASLVPGGVANEVRGARAVAEETRLFAPRARVGAVVLLDGAPGVVIAPAGKLRAILRVAIHDGHIAEIDLSTPNHLPDIVITLVE</sequence>
<comment type="caution">
    <text evidence="9">The sequence shown here is derived from an EMBL/GenBank/DDBJ whole genome shotgun (WGS) entry which is preliminary data.</text>
</comment>
<dbReference type="OrthoDB" id="3211555at2"/>
<evidence type="ECO:0000256" key="3">
    <source>
        <dbReference type="ARBA" id="ARBA00023015"/>
    </source>
</evidence>
<reference evidence="10" key="1">
    <citation type="submission" date="2016-09" db="EMBL/GenBank/DDBJ databases">
        <authorList>
            <person name="Greninger A.L."/>
            <person name="Jerome K.R."/>
            <person name="Mcnair B."/>
            <person name="Wallis C."/>
            <person name="Fang F."/>
        </authorList>
    </citation>
    <scope>NUCLEOTIDE SEQUENCE [LARGE SCALE GENOMIC DNA]</scope>
    <source>
        <strain evidence="10">M7</strain>
    </source>
</reference>
<dbReference type="InterPro" id="IPR052704">
    <property type="entry name" value="ECF_Sigma-70_Domain"/>
</dbReference>
<dbReference type="Pfam" id="PF04542">
    <property type="entry name" value="Sigma70_r2"/>
    <property type="match status" value="1"/>
</dbReference>
<dbReference type="PANTHER" id="PTHR30173:SF43">
    <property type="entry name" value="ECF RNA POLYMERASE SIGMA FACTOR SIGI-RELATED"/>
    <property type="match status" value="1"/>
</dbReference>
<evidence type="ECO:0000256" key="2">
    <source>
        <dbReference type="ARBA" id="ARBA00011344"/>
    </source>
</evidence>
<evidence type="ECO:0000256" key="5">
    <source>
        <dbReference type="ARBA" id="ARBA00023125"/>
    </source>
</evidence>
<dbReference type="InterPro" id="IPR036388">
    <property type="entry name" value="WH-like_DNA-bd_sf"/>
</dbReference>
<dbReference type="Pfam" id="PF08281">
    <property type="entry name" value="Sigma70_r4_2"/>
    <property type="match status" value="1"/>
</dbReference>
<keyword evidence="10" id="KW-1185">Reference proteome</keyword>
<accession>A0A1E3R4D6</accession>